<dbReference type="EMBL" id="MCRI01000001">
    <property type="protein sequence ID" value="ODN68230.1"/>
    <property type="molecule type" value="Genomic_DNA"/>
</dbReference>
<evidence type="ECO:0000313" key="2">
    <source>
        <dbReference type="Proteomes" id="UP000094379"/>
    </source>
</evidence>
<protein>
    <submittedName>
        <fullName evidence="1">Uncharacterized protein</fullName>
    </submittedName>
</protein>
<organism evidence="1 2">
    <name type="scientific">Methylophaga muralis</name>
    <dbReference type="NCBI Taxonomy" id="291169"/>
    <lineage>
        <taxon>Bacteria</taxon>
        <taxon>Pseudomonadati</taxon>
        <taxon>Pseudomonadota</taxon>
        <taxon>Gammaproteobacteria</taxon>
        <taxon>Thiotrichales</taxon>
        <taxon>Piscirickettsiaceae</taxon>
        <taxon>Methylophaga</taxon>
    </lineage>
</organism>
<dbReference type="RefSeq" id="WP_069294803.1">
    <property type="nucleotide sequence ID" value="NZ_MCRI01000001.1"/>
</dbReference>
<accession>A0A1E3GW06</accession>
<proteinExistence type="predicted"/>
<dbReference type="Proteomes" id="UP000094379">
    <property type="component" value="Unassembled WGS sequence"/>
</dbReference>
<dbReference type="STRING" id="291169.A9E74_00202"/>
<name>A0A1E3GW06_9GAMM</name>
<keyword evidence="2" id="KW-1185">Reference proteome</keyword>
<comment type="caution">
    <text evidence="1">The sequence shown here is derived from an EMBL/GenBank/DDBJ whole genome shotgun (WGS) entry which is preliminary data.</text>
</comment>
<sequence>MSNLTPQERQVRIRELKHAIEELEAGMPSEMDEQQHEKIDELEQYFDAVETKFTSLKIFWEDLKQSLKDSKQD</sequence>
<evidence type="ECO:0000313" key="1">
    <source>
        <dbReference type="EMBL" id="ODN68230.1"/>
    </source>
</evidence>
<reference evidence="1 2" key="1">
    <citation type="submission" date="2016-07" db="EMBL/GenBank/DDBJ databases">
        <title>Draft Genome Sequence of Methylophaga muralis Bur 1.</title>
        <authorList>
            <person name="Vasilenko O.V."/>
            <person name="Doronina N.V."/>
            <person name="Shmareva M.N."/>
            <person name="Tarlachkov S.V."/>
            <person name="Mustakhimov I."/>
            <person name="Trotsenko Y.A."/>
        </authorList>
    </citation>
    <scope>NUCLEOTIDE SEQUENCE [LARGE SCALE GENOMIC DNA]</scope>
    <source>
        <strain evidence="1 2">Bur 1</strain>
    </source>
</reference>
<dbReference type="AlphaFoldDB" id="A0A1E3GW06"/>
<gene>
    <name evidence="1" type="ORF">A9E74_00202</name>
</gene>